<evidence type="ECO:0000256" key="1">
    <source>
        <dbReference type="ARBA" id="ARBA00022603"/>
    </source>
</evidence>
<keyword evidence="2 5" id="KW-0808">Transferase</keyword>
<dbReference type="PANTHER" id="PTHR18895:SF74">
    <property type="entry name" value="MTRF1L RELEASE FACTOR GLUTAMINE METHYLTRANSFERASE"/>
    <property type="match status" value="1"/>
</dbReference>
<dbReference type="NCBIfam" id="TIGR03534">
    <property type="entry name" value="RF_mod_PrmC"/>
    <property type="match status" value="1"/>
</dbReference>
<dbReference type="InterPro" id="IPR040758">
    <property type="entry name" value="PrmC_N"/>
</dbReference>
<feature type="binding site" evidence="5">
    <location>
        <begin position="123"/>
        <end position="127"/>
    </location>
    <ligand>
        <name>S-adenosyl-L-methionine</name>
        <dbReference type="ChEBI" id="CHEBI:59789"/>
    </ligand>
</feature>
<dbReference type="PANTHER" id="PTHR18895">
    <property type="entry name" value="HEMK METHYLTRANSFERASE"/>
    <property type="match status" value="1"/>
</dbReference>
<dbReference type="HAMAP" id="MF_02126">
    <property type="entry name" value="RF_methyltr_PrmC"/>
    <property type="match status" value="1"/>
</dbReference>
<evidence type="ECO:0000256" key="2">
    <source>
        <dbReference type="ARBA" id="ARBA00022679"/>
    </source>
</evidence>
<evidence type="ECO:0000256" key="4">
    <source>
        <dbReference type="ARBA" id="ARBA00048391"/>
    </source>
</evidence>
<evidence type="ECO:0000259" key="6">
    <source>
        <dbReference type="Pfam" id="PF05175"/>
    </source>
</evidence>
<reference evidence="8 9" key="2">
    <citation type="submission" date="2020-01" db="EMBL/GenBank/DDBJ databases">
        <title>Clostridiaceae sp. nov. isolated from the gut of human by culturomics.</title>
        <authorList>
            <person name="Chang Y."/>
        </authorList>
    </citation>
    <scope>NUCLEOTIDE SEQUENCE [LARGE SCALE GENOMIC DNA]</scope>
    <source>
        <strain evidence="8 9">DONG20-135</strain>
    </source>
</reference>
<keyword evidence="3 5" id="KW-0949">S-adenosyl-L-methionine</keyword>
<dbReference type="EMBL" id="WUUQ01000001">
    <property type="protein sequence ID" value="MXQ72584.1"/>
    <property type="molecule type" value="Genomic_DNA"/>
</dbReference>
<sequence>MASYKQSLRAAEKQLQNAECGEQAAFMLLLELAQMEAHNLYMEFDQEIPDALNKQFQEGIARLAENEPLAHILGYEWFYGYRFLVNEDVLIPRPETEELVANILSAYDDYFKMNGNIIAADIGTGSGAIAISLKKEEPSLHVLATDISKKAVDVAARNAELNEVSISFCIGDMLEPLIDRDLKVDILISNPPYIPQEEILEASVKDHEPHVALFGGDDGLKYYRIMFEKAKQVLKPRSMMAFEMGWNQREALLNEVKRYFPDACTEVLKDMNGKDRMLFVYFGIQPNS</sequence>
<dbReference type="InterPro" id="IPR004556">
    <property type="entry name" value="HemK-like"/>
</dbReference>
<feature type="binding site" evidence="5">
    <location>
        <position position="146"/>
    </location>
    <ligand>
        <name>S-adenosyl-L-methionine</name>
        <dbReference type="ChEBI" id="CHEBI:59789"/>
    </ligand>
</feature>
<dbReference type="EC" id="2.1.1.297" evidence="5"/>
<protein>
    <recommendedName>
        <fullName evidence="5">Release factor glutamine methyltransferase</fullName>
        <shortName evidence="5">RF MTase</shortName>
        <ecNumber evidence="5">2.1.1.297</ecNumber>
    </recommendedName>
    <alternativeName>
        <fullName evidence="5">N5-glutamine methyltransferase PrmC</fullName>
    </alternativeName>
    <alternativeName>
        <fullName evidence="5">Protein-(glutamine-N5) MTase PrmC</fullName>
    </alternativeName>
    <alternativeName>
        <fullName evidence="5">Protein-glutamine N-methyltransferase PrmC</fullName>
    </alternativeName>
</protein>
<feature type="domain" description="Methyltransferase small" evidence="6">
    <location>
        <begin position="119"/>
        <end position="198"/>
    </location>
</feature>
<comment type="function">
    <text evidence="5">Methylates the class 1 translation termination release factors RF1/PrfA and RF2/PrfB on the glutamine residue of the universally conserved GGQ motif.</text>
</comment>
<reference evidence="8 9" key="1">
    <citation type="submission" date="2019-12" db="EMBL/GenBank/DDBJ databases">
        <authorList>
            <person name="Yang R."/>
        </authorList>
    </citation>
    <scope>NUCLEOTIDE SEQUENCE [LARGE SCALE GENOMIC DNA]</scope>
    <source>
        <strain evidence="8 9">DONG20-135</strain>
    </source>
</reference>
<dbReference type="InterPro" id="IPR002052">
    <property type="entry name" value="DNA_methylase_N6_adenine_CS"/>
</dbReference>
<evidence type="ECO:0000256" key="5">
    <source>
        <dbReference type="HAMAP-Rule" id="MF_02126"/>
    </source>
</evidence>
<dbReference type="PROSITE" id="PS00092">
    <property type="entry name" value="N6_MTASE"/>
    <property type="match status" value="1"/>
</dbReference>
<name>A0A6N8U5I8_9FIRM</name>
<organism evidence="8 9">
    <name type="scientific">Copranaerobaculum intestinale</name>
    <dbReference type="NCBI Taxonomy" id="2692629"/>
    <lineage>
        <taxon>Bacteria</taxon>
        <taxon>Bacillati</taxon>
        <taxon>Bacillota</taxon>
        <taxon>Erysipelotrichia</taxon>
        <taxon>Erysipelotrichales</taxon>
        <taxon>Erysipelotrichaceae</taxon>
        <taxon>Copranaerobaculum</taxon>
    </lineage>
</organism>
<dbReference type="GO" id="GO:0003676">
    <property type="term" value="F:nucleic acid binding"/>
    <property type="evidence" value="ECO:0007669"/>
    <property type="project" value="InterPro"/>
</dbReference>
<dbReference type="InterPro" id="IPR019874">
    <property type="entry name" value="RF_methyltr_PrmC"/>
</dbReference>
<evidence type="ECO:0000313" key="9">
    <source>
        <dbReference type="Proteomes" id="UP000434036"/>
    </source>
</evidence>
<accession>A0A6N8U5I8</accession>
<dbReference type="AlphaFoldDB" id="A0A6N8U5I8"/>
<comment type="caution">
    <text evidence="8">The sequence shown here is derived from an EMBL/GenBank/DDBJ whole genome shotgun (WGS) entry which is preliminary data.</text>
</comment>
<dbReference type="NCBIfam" id="TIGR00536">
    <property type="entry name" value="hemK_fam"/>
    <property type="match status" value="1"/>
</dbReference>
<dbReference type="SUPFAM" id="SSF53335">
    <property type="entry name" value="S-adenosyl-L-methionine-dependent methyltransferases"/>
    <property type="match status" value="1"/>
</dbReference>
<dbReference type="InterPro" id="IPR050320">
    <property type="entry name" value="N5-glutamine_MTase"/>
</dbReference>
<dbReference type="Pfam" id="PF05175">
    <property type="entry name" value="MTS"/>
    <property type="match status" value="1"/>
</dbReference>
<dbReference type="InterPro" id="IPR029063">
    <property type="entry name" value="SAM-dependent_MTases_sf"/>
</dbReference>
<keyword evidence="9" id="KW-1185">Reference proteome</keyword>
<evidence type="ECO:0000259" key="7">
    <source>
        <dbReference type="Pfam" id="PF17827"/>
    </source>
</evidence>
<evidence type="ECO:0000313" key="8">
    <source>
        <dbReference type="EMBL" id="MXQ72584.1"/>
    </source>
</evidence>
<dbReference type="GO" id="GO:0032259">
    <property type="term" value="P:methylation"/>
    <property type="evidence" value="ECO:0007669"/>
    <property type="project" value="UniProtKB-KW"/>
</dbReference>
<dbReference type="Pfam" id="PF17827">
    <property type="entry name" value="PrmC_N"/>
    <property type="match status" value="1"/>
</dbReference>
<dbReference type="Gene3D" id="1.10.8.10">
    <property type="entry name" value="DNA helicase RuvA subunit, C-terminal domain"/>
    <property type="match status" value="1"/>
</dbReference>
<feature type="domain" description="Release factor glutamine methyltransferase N-terminal" evidence="7">
    <location>
        <begin position="8"/>
        <end position="74"/>
    </location>
</feature>
<comment type="caution">
    <text evidence="5">Lacks conserved residue(s) required for the propagation of feature annotation.</text>
</comment>
<gene>
    <name evidence="5 8" type="primary">prmC</name>
    <name evidence="8" type="ORF">GSF08_01325</name>
</gene>
<dbReference type="RefSeq" id="WP_160624074.1">
    <property type="nucleotide sequence ID" value="NZ_WUUQ01000001.1"/>
</dbReference>
<dbReference type="CDD" id="cd02440">
    <property type="entry name" value="AdoMet_MTases"/>
    <property type="match status" value="1"/>
</dbReference>
<dbReference type="GO" id="GO:0102559">
    <property type="term" value="F:peptide chain release factor N(5)-glutamine methyltransferase activity"/>
    <property type="evidence" value="ECO:0007669"/>
    <property type="project" value="UniProtKB-EC"/>
</dbReference>
<comment type="catalytic activity">
    <reaction evidence="4 5">
        <text>L-glutaminyl-[peptide chain release factor] + S-adenosyl-L-methionine = N(5)-methyl-L-glutaminyl-[peptide chain release factor] + S-adenosyl-L-homocysteine + H(+)</text>
        <dbReference type="Rhea" id="RHEA:42896"/>
        <dbReference type="Rhea" id="RHEA-COMP:10271"/>
        <dbReference type="Rhea" id="RHEA-COMP:10272"/>
        <dbReference type="ChEBI" id="CHEBI:15378"/>
        <dbReference type="ChEBI" id="CHEBI:30011"/>
        <dbReference type="ChEBI" id="CHEBI:57856"/>
        <dbReference type="ChEBI" id="CHEBI:59789"/>
        <dbReference type="ChEBI" id="CHEBI:61891"/>
        <dbReference type="EC" id="2.1.1.297"/>
    </reaction>
</comment>
<evidence type="ECO:0000256" key="3">
    <source>
        <dbReference type="ARBA" id="ARBA00022691"/>
    </source>
</evidence>
<feature type="binding site" evidence="5">
    <location>
        <position position="190"/>
    </location>
    <ligand>
        <name>S-adenosyl-L-methionine</name>
        <dbReference type="ChEBI" id="CHEBI:59789"/>
    </ligand>
</feature>
<dbReference type="Gene3D" id="3.40.50.150">
    <property type="entry name" value="Vaccinia Virus protein VP39"/>
    <property type="match status" value="1"/>
</dbReference>
<comment type="similarity">
    <text evidence="5">Belongs to the protein N5-glutamine methyltransferase family. PrmC subfamily.</text>
</comment>
<keyword evidence="1 5" id="KW-0489">Methyltransferase</keyword>
<dbReference type="InterPro" id="IPR007848">
    <property type="entry name" value="Small_mtfrase_dom"/>
</dbReference>
<proteinExistence type="inferred from homology"/>
<feature type="binding site" evidence="5">
    <location>
        <begin position="190"/>
        <end position="193"/>
    </location>
    <ligand>
        <name>substrate</name>
    </ligand>
</feature>
<dbReference type="Proteomes" id="UP000434036">
    <property type="component" value="Unassembled WGS sequence"/>
</dbReference>